<dbReference type="EMBL" id="NTKD01000077">
    <property type="protein sequence ID" value="PDH36010.1"/>
    <property type="molecule type" value="Genomic_DNA"/>
</dbReference>
<gene>
    <name evidence="3" type="primary">rpsP</name>
    <name evidence="4" type="ORF">CNE99_10405</name>
</gene>
<dbReference type="GO" id="GO:0003735">
    <property type="term" value="F:structural constituent of ribosome"/>
    <property type="evidence" value="ECO:0007669"/>
    <property type="project" value="InterPro"/>
</dbReference>
<evidence type="ECO:0000256" key="3">
    <source>
        <dbReference type="HAMAP-Rule" id="MF_00385"/>
    </source>
</evidence>
<dbReference type="GO" id="GO:0015935">
    <property type="term" value="C:small ribosomal subunit"/>
    <property type="evidence" value="ECO:0007669"/>
    <property type="project" value="TreeGrafter"/>
</dbReference>
<keyword evidence="2 3" id="KW-0687">Ribonucleoprotein</keyword>
<dbReference type="PANTHER" id="PTHR12919">
    <property type="entry name" value="30S RIBOSOMAL PROTEIN S16"/>
    <property type="match status" value="1"/>
</dbReference>
<dbReference type="GO" id="GO:0005737">
    <property type="term" value="C:cytoplasm"/>
    <property type="evidence" value="ECO:0007669"/>
    <property type="project" value="UniProtKB-ARBA"/>
</dbReference>
<dbReference type="InterPro" id="IPR023803">
    <property type="entry name" value="Ribosomal_bS16_dom_sf"/>
</dbReference>
<dbReference type="Proteomes" id="UP000219327">
    <property type="component" value="Unassembled WGS sequence"/>
</dbReference>
<dbReference type="PANTHER" id="PTHR12919:SF20">
    <property type="entry name" value="SMALL RIBOSOMAL SUBUNIT PROTEIN BS16M"/>
    <property type="match status" value="1"/>
</dbReference>
<evidence type="ECO:0000256" key="1">
    <source>
        <dbReference type="ARBA" id="ARBA00022980"/>
    </source>
</evidence>
<proteinExistence type="inferred from homology"/>
<dbReference type="AlphaFoldDB" id="A0A2A5WHM3"/>
<protein>
    <recommendedName>
        <fullName evidence="3">Small ribosomal subunit protein bS16</fullName>
    </recommendedName>
</protein>
<keyword evidence="1 3" id="KW-0689">Ribosomal protein</keyword>
<accession>A0A2A5WHM3</accession>
<comment type="caution">
    <text evidence="4">The sequence shown here is derived from an EMBL/GenBank/DDBJ whole genome shotgun (WGS) entry which is preliminary data.</text>
</comment>
<dbReference type="Pfam" id="PF00886">
    <property type="entry name" value="Ribosomal_S16"/>
    <property type="match status" value="1"/>
</dbReference>
<dbReference type="HAMAP" id="MF_00385">
    <property type="entry name" value="Ribosomal_bS16"/>
    <property type="match status" value="1"/>
</dbReference>
<reference evidence="4 5" key="1">
    <citation type="submission" date="2017-08" db="EMBL/GenBank/DDBJ databases">
        <title>Fine stratification of microbial communities through a metagenomic profile of the photic zone.</title>
        <authorList>
            <person name="Haro-Moreno J.M."/>
            <person name="Lopez-Perez M."/>
            <person name="De La Torre J."/>
            <person name="Picazo A."/>
            <person name="Camacho A."/>
            <person name="Rodriguez-Valera F."/>
        </authorList>
    </citation>
    <scope>NUCLEOTIDE SEQUENCE [LARGE SCALE GENOMIC DNA]</scope>
    <source>
        <strain evidence="4">MED-G24</strain>
    </source>
</reference>
<dbReference type="SUPFAM" id="SSF54565">
    <property type="entry name" value="Ribosomal protein S16"/>
    <property type="match status" value="1"/>
</dbReference>
<evidence type="ECO:0000256" key="2">
    <source>
        <dbReference type="ARBA" id="ARBA00023274"/>
    </source>
</evidence>
<evidence type="ECO:0000313" key="4">
    <source>
        <dbReference type="EMBL" id="PDH36010.1"/>
    </source>
</evidence>
<dbReference type="InterPro" id="IPR000307">
    <property type="entry name" value="Ribosomal_bS16"/>
</dbReference>
<dbReference type="GO" id="GO:0006412">
    <property type="term" value="P:translation"/>
    <property type="evidence" value="ECO:0007669"/>
    <property type="project" value="UniProtKB-UniRule"/>
</dbReference>
<evidence type="ECO:0000313" key="5">
    <source>
        <dbReference type="Proteomes" id="UP000219327"/>
    </source>
</evidence>
<sequence length="94" mass="10533">MVVIRLSRAGSKKRPYYHITVADKRVSRDGRFIERIGFYNPNARGAEEGTRLDVERMEYWVRQGAQASDRVKKIAKDHAKAQAASVIEADGAAA</sequence>
<name>A0A2A5WHM3_9GAMM</name>
<organism evidence="4 5">
    <name type="scientific">OM182 bacterium MED-G24</name>
    <dbReference type="NCBI Taxonomy" id="1986255"/>
    <lineage>
        <taxon>Bacteria</taxon>
        <taxon>Pseudomonadati</taxon>
        <taxon>Pseudomonadota</taxon>
        <taxon>Gammaproteobacteria</taxon>
        <taxon>OMG group</taxon>
        <taxon>OM182 clade</taxon>
    </lineage>
</organism>
<comment type="similarity">
    <text evidence="3">Belongs to the bacterial ribosomal protein bS16 family.</text>
</comment>
<dbReference type="NCBIfam" id="TIGR00002">
    <property type="entry name" value="S16"/>
    <property type="match status" value="1"/>
</dbReference>
<dbReference type="Gene3D" id="3.30.1320.10">
    <property type="match status" value="1"/>
</dbReference>